<dbReference type="EMBL" id="MNCJ02000326">
    <property type="protein sequence ID" value="KAF5781182.1"/>
    <property type="molecule type" value="Genomic_DNA"/>
</dbReference>
<reference evidence="1" key="2">
    <citation type="submission" date="2020-06" db="EMBL/GenBank/DDBJ databases">
        <title>Helianthus annuus Genome sequencing and assembly Release 2.</title>
        <authorList>
            <person name="Gouzy J."/>
            <person name="Langlade N."/>
            <person name="Munos S."/>
        </authorList>
    </citation>
    <scope>NUCLEOTIDE SEQUENCE</scope>
    <source>
        <tissue evidence="1">Leaves</tissue>
    </source>
</reference>
<comment type="caution">
    <text evidence="1">The sequence shown here is derived from an EMBL/GenBank/DDBJ whole genome shotgun (WGS) entry which is preliminary data.</text>
</comment>
<organism evidence="1 2">
    <name type="scientific">Helianthus annuus</name>
    <name type="common">Common sunflower</name>
    <dbReference type="NCBI Taxonomy" id="4232"/>
    <lineage>
        <taxon>Eukaryota</taxon>
        <taxon>Viridiplantae</taxon>
        <taxon>Streptophyta</taxon>
        <taxon>Embryophyta</taxon>
        <taxon>Tracheophyta</taxon>
        <taxon>Spermatophyta</taxon>
        <taxon>Magnoliopsida</taxon>
        <taxon>eudicotyledons</taxon>
        <taxon>Gunneridae</taxon>
        <taxon>Pentapetalae</taxon>
        <taxon>asterids</taxon>
        <taxon>campanulids</taxon>
        <taxon>Asterales</taxon>
        <taxon>Asteraceae</taxon>
        <taxon>Asteroideae</taxon>
        <taxon>Heliantheae alliance</taxon>
        <taxon>Heliantheae</taxon>
        <taxon>Helianthus</taxon>
    </lineage>
</organism>
<proteinExistence type="predicted"/>
<dbReference type="Proteomes" id="UP000215914">
    <property type="component" value="Unassembled WGS sequence"/>
</dbReference>
<dbReference type="Gramene" id="mRNA:HanXRQr2_Chr11g0480511">
    <property type="protein sequence ID" value="CDS:HanXRQr2_Chr11g0480511.1"/>
    <property type="gene ID" value="HanXRQr2_Chr11g0480511"/>
</dbReference>
<name>A0A9K3HMJ5_HELAN</name>
<dbReference type="AlphaFoldDB" id="A0A9K3HMJ5"/>
<evidence type="ECO:0000313" key="2">
    <source>
        <dbReference type="Proteomes" id="UP000215914"/>
    </source>
</evidence>
<gene>
    <name evidence="1" type="ORF">HanXRQr2_Chr11g0480511</name>
</gene>
<reference evidence="1" key="1">
    <citation type="journal article" date="2017" name="Nature">
        <title>The sunflower genome provides insights into oil metabolism, flowering and Asterid evolution.</title>
        <authorList>
            <person name="Badouin H."/>
            <person name="Gouzy J."/>
            <person name="Grassa C.J."/>
            <person name="Murat F."/>
            <person name="Staton S.E."/>
            <person name="Cottret L."/>
            <person name="Lelandais-Briere C."/>
            <person name="Owens G.L."/>
            <person name="Carrere S."/>
            <person name="Mayjonade B."/>
            <person name="Legrand L."/>
            <person name="Gill N."/>
            <person name="Kane N.C."/>
            <person name="Bowers J.E."/>
            <person name="Hubner S."/>
            <person name="Bellec A."/>
            <person name="Berard A."/>
            <person name="Berges H."/>
            <person name="Blanchet N."/>
            <person name="Boniface M.C."/>
            <person name="Brunel D."/>
            <person name="Catrice O."/>
            <person name="Chaidir N."/>
            <person name="Claudel C."/>
            <person name="Donnadieu C."/>
            <person name="Faraut T."/>
            <person name="Fievet G."/>
            <person name="Helmstetter N."/>
            <person name="King M."/>
            <person name="Knapp S.J."/>
            <person name="Lai Z."/>
            <person name="Le Paslier M.C."/>
            <person name="Lippi Y."/>
            <person name="Lorenzon L."/>
            <person name="Mandel J.R."/>
            <person name="Marage G."/>
            <person name="Marchand G."/>
            <person name="Marquand E."/>
            <person name="Bret-Mestries E."/>
            <person name="Morien E."/>
            <person name="Nambeesan S."/>
            <person name="Nguyen T."/>
            <person name="Pegot-Espagnet P."/>
            <person name="Pouilly N."/>
            <person name="Raftis F."/>
            <person name="Sallet E."/>
            <person name="Schiex T."/>
            <person name="Thomas J."/>
            <person name="Vandecasteele C."/>
            <person name="Vares D."/>
            <person name="Vear F."/>
            <person name="Vautrin S."/>
            <person name="Crespi M."/>
            <person name="Mangin B."/>
            <person name="Burke J.M."/>
            <person name="Salse J."/>
            <person name="Munos S."/>
            <person name="Vincourt P."/>
            <person name="Rieseberg L.H."/>
            <person name="Langlade N.B."/>
        </authorList>
    </citation>
    <scope>NUCLEOTIDE SEQUENCE</scope>
    <source>
        <tissue evidence="1">Leaves</tissue>
    </source>
</reference>
<evidence type="ECO:0000313" key="1">
    <source>
        <dbReference type="EMBL" id="KAF5781182.1"/>
    </source>
</evidence>
<accession>A0A9K3HMJ5</accession>
<sequence length="56" mass="6792">MHRDNIQTCYHIVKLNLVHLHFSEPEIQWTNLSISQDRGKVCRHRTLSRLSEHFCY</sequence>
<protein>
    <submittedName>
        <fullName evidence="1">Uncharacterized protein</fullName>
    </submittedName>
</protein>
<keyword evidence="2" id="KW-1185">Reference proteome</keyword>